<dbReference type="Gene3D" id="3.40.50.300">
    <property type="entry name" value="P-loop containing nucleotide triphosphate hydrolases"/>
    <property type="match status" value="1"/>
</dbReference>
<feature type="domain" description="Helicase C-terminal" evidence="3">
    <location>
        <begin position="402"/>
        <end position="550"/>
    </location>
</feature>
<dbReference type="Pfam" id="PF00271">
    <property type="entry name" value="Helicase_C"/>
    <property type="match status" value="1"/>
</dbReference>
<name>A0A6J5LZJ4_9CAUD</name>
<dbReference type="InterPro" id="IPR049730">
    <property type="entry name" value="SNF2/RAD54-like_C"/>
</dbReference>
<dbReference type="InterPro" id="IPR000330">
    <property type="entry name" value="SNF2_N"/>
</dbReference>
<dbReference type="SMART" id="SM00490">
    <property type="entry name" value="HELICc"/>
    <property type="match status" value="1"/>
</dbReference>
<dbReference type="PANTHER" id="PTHR45766">
    <property type="entry name" value="DNA ANNEALING HELICASE AND ENDONUCLEASE ZRANB3 FAMILY MEMBER"/>
    <property type="match status" value="1"/>
</dbReference>
<evidence type="ECO:0000256" key="1">
    <source>
        <dbReference type="ARBA" id="ARBA00022801"/>
    </source>
</evidence>
<dbReference type="InterPro" id="IPR014001">
    <property type="entry name" value="Helicase_ATP-bd"/>
</dbReference>
<dbReference type="GO" id="GO:0016787">
    <property type="term" value="F:hydrolase activity"/>
    <property type="evidence" value="ECO:0007669"/>
    <property type="project" value="UniProtKB-KW"/>
</dbReference>
<dbReference type="InterPro" id="IPR027417">
    <property type="entry name" value="P-loop_NTPase"/>
</dbReference>
<dbReference type="SUPFAM" id="SSF52540">
    <property type="entry name" value="P-loop containing nucleoside triphosphate hydrolases"/>
    <property type="match status" value="1"/>
</dbReference>
<evidence type="ECO:0000313" key="4">
    <source>
        <dbReference type="EMBL" id="CAB4138276.1"/>
    </source>
</evidence>
<dbReference type="SMART" id="SM00487">
    <property type="entry name" value="DEXDc"/>
    <property type="match status" value="1"/>
</dbReference>
<dbReference type="GO" id="GO:0005524">
    <property type="term" value="F:ATP binding"/>
    <property type="evidence" value="ECO:0007669"/>
    <property type="project" value="InterPro"/>
</dbReference>
<evidence type="ECO:0000259" key="3">
    <source>
        <dbReference type="PROSITE" id="PS51194"/>
    </source>
</evidence>
<evidence type="ECO:0000259" key="2">
    <source>
        <dbReference type="PROSITE" id="PS51192"/>
    </source>
</evidence>
<keyword evidence="4" id="KW-0347">Helicase</keyword>
<dbReference type="PROSITE" id="PS51192">
    <property type="entry name" value="HELICASE_ATP_BIND_1"/>
    <property type="match status" value="1"/>
</dbReference>
<dbReference type="GO" id="GO:0031297">
    <property type="term" value="P:replication fork processing"/>
    <property type="evidence" value="ECO:0007669"/>
    <property type="project" value="TreeGrafter"/>
</dbReference>
<keyword evidence="4" id="KW-0547">Nucleotide-binding</keyword>
<dbReference type="PROSITE" id="PS51194">
    <property type="entry name" value="HELICASE_CTER"/>
    <property type="match status" value="1"/>
</dbReference>
<feature type="domain" description="Helicase ATP-binding" evidence="2">
    <location>
        <begin position="118"/>
        <end position="288"/>
    </location>
</feature>
<organism evidence="4">
    <name type="scientific">uncultured Caudovirales phage</name>
    <dbReference type="NCBI Taxonomy" id="2100421"/>
    <lineage>
        <taxon>Viruses</taxon>
        <taxon>Duplodnaviria</taxon>
        <taxon>Heunggongvirae</taxon>
        <taxon>Uroviricota</taxon>
        <taxon>Caudoviricetes</taxon>
        <taxon>Peduoviridae</taxon>
        <taxon>Maltschvirus</taxon>
        <taxon>Maltschvirus maltsch</taxon>
    </lineage>
</organism>
<sequence length="576" mass="63041">MHPVEVISVNAEDRLIAVRCPMLLRAFDNAGLPCPTIDGDPGSIVMHWSSIVLARKMGFAVPVPDEAKSYVEQFMLSISPRNRLAPKDSTFSDLLASMFADDCKPMPHQVVAVAAAVRRCWFGRWGMILADEAGLGKTCCSLGLFAWMRSRGHITSRTPAVVFAPASVASQWKDESLKFLKDKPVVSLVQGTGARKIDALQDAEADLFILTWELLTLDRYRPGVSALLSRASLVVGDESGRIKSTASKTHKSFIELASRVPAKLLLNATPMEVDAADLWSQMRPLDHRCLGARSLFADRYLVTIPTRFGEKIVGHKHLGEFRLRVSSTTLRRTREECGISIPVDAIVRRVELCPKQRKSYDAAVDSLLGDSKTGAVAATKIAAVQRALWSAIESDPCSPSAKFDALLDLIKGELKGERIVAFTRLATIARDCHARLNRASVRARLITGDQSMSERSRIRRAFEHESSAGSVIVGTEAAERGMNLQTASIVVHLDLPWTYARLRQRVGRVSRIGQKASSCLSVSLAGTLQGRKSLDDWMIGLVKRRQADSLSAVGDDSGDELGAIDVDALRSFLRSP</sequence>
<gene>
    <name evidence="4" type="ORF">UFOVP329_38</name>
</gene>
<accession>A0A6J5LZJ4</accession>
<dbReference type="InterPro" id="IPR001650">
    <property type="entry name" value="Helicase_C-like"/>
</dbReference>
<keyword evidence="4" id="KW-0067">ATP-binding</keyword>
<keyword evidence="1" id="KW-0378">Hydrolase</keyword>
<dbReference type="GO" id="GO:0004386">
    <property type="term" value="F:helicase activity"/>
    <property type="evidence" value="ECO:0007669"/>
    <property type="project" value="UniProtKB-KW"/>
</dbReference>
<dbReference type="InterPro" id="IPR038718">
    <property type="entry name" value="SNF2-like_sf"/>
</dbReference>
<protein>
    <submittedName>
        <fullName evidence="4">HepA Superfamily II DNA/RNA helicases, SNF2 family</fullName>
    </submittedName>
</protein>
<dbReference type="EMBL" id="LR796342">
    <property type="protein sequence ID" value="CAB4138276.1"/>
    <property type="molecule type" value="Genomic_DNA"/>
</dbReference>
<reference evidence="4" key="1">
    <citation type="submission" date="2020-04" db="EMBL/GenBank/DDBJ databases">
        <authorList>
            <person name="Chiriac C."/>
            <person name="Salcher M."/>
            <person name="Ghai R."/>
            <person name="Kavagutti S V."/>
        </authorList>
    </citation>
    <scope>NUCLEOTIDE SEQUENCE</scope>
</reference>
<proteinExistence type="predicted"/>
<dbReference type="Gene3D" id="3.40.50.10810">
    <property type="entry name" value="Tandem AAA-ATPase domain"/>
    <property type="match status" value="1"/>
</dbReference>
<dbReference type="CDD" id="cd18793">
    <property type="entry name" value="SF2_C_SNF"/>
    <property type="match status" value="1"/>
</dbReference>
<dbReference type="Pfam" id="PF00176">
    <property type="entry name" value="SNF2-rel_dom"/>
    <property type="match status" value="1"/>
</dbReference>
<dbReference type="PANTHER" id="PTHR45766:SF6">
    <property type="entry name" value="SWI_SNF-RELATED MATRIX-ASSOCIATED ACTIN-DEPENDENT REGULATOR OF CHROMATIN SUBFAMILY A-LIKE PROTEIN 1"/>
    <property type="match status" value="1"/>
</dbReference>
<dbReference type="GO" id="GO:0006281">
    <property type="term" value="P:DNA repair"/>
    <property type="evidence" value="ECO:0007669"/>
    <property type="project" value="TreeGrafter"/>
</dbReference>